<evidence type="ECO:0000313" key="6">
    <source>
        <dbReference type="Proteomes" id="UP000092460"/>
    </source>
</evidence>
<dbReference type="PANTHER" id="PTHR46569:SF1">
    <property type="entry name" value="E3 UBIQUITIN-PROTEIN LIGASE RFWD3-RELATED"/>
    <property type="match status" value="1"/>
</dbReference>
<dbReference type="GO" id="GO:0008270">
    <property type="term" value="F:zinc ion binding"/>
    <property type="evidence" value="ECO:0007669"/>
    <property type="project" value="UniProtKB-KW"/>
</dbReference>
<evidence type="ECO:0000313" key="5">
    <source>
        <dbReference type="EnsemblMetazoa" id="GPPI003521-PA"/>
    </source>
</evidence>
<keyword evidence="2" id="KW-0862">Zinc</keyword>
<keyword evidence="6" id="KW-1185">Reference proteome</keyword>
<dbReference type="Proteomes" id="UP000092460">
    <property type="component" value="Unassembled WGS sequence"/>
</dbReference>
<dbReference type="InterPro" id="IPR052639">
    <property type="entry name" value="TRAIP_ubiq-protein_ligase"/>
</dbReference>
<evidence type="ECO:0000256" key="1">
    <source>
        <dbReference type="ARBA" id="ARBA00022771"/>
    </source>
</evidence>
<dbReference type="EnsemblMetazoa" id="GPPI003521-RA">
    <property type="protein sequence ID" value="GPPI003521-PA"/>
    <property type="gene ID" value="GPPI003521"/>
</dbReference>
<proteinExistence type="predicted"/>
<dbReference type="Gene3D" id="3.30.40.10">
    <property type="entry name" value="Zinc/RING finger domain, C3HC4 (zinc finger)"/>
    <property type="match status" value="1"/>
</dbReference>
<dbReference type="SMART" id="SM00184">
    <property type="entry name" value="RING"/>
    <property type="match status" value="1"/>
</dbReference>
<dbReference type="SUPFAM" id="SSF57850">
    <property type="entry name" value="RING/U-box"/>
    <property type="match status" value="1"/>
</dbReference>
<accession>A0A1B0AP56</accession>
<dbReference type="InterPro" id="IPR001841">
    <property type="entry name" value="Znf_RING"/>
</dbReference>
<reference evidence="6" key="1">
    <citation type="submission" date="2015-01" db="EMBL/GenBank/DDBJ databases">
        <authorList>
            <person name="Aksoy S."/>
            <person name="Warren W."/>
            <person name="Wilson R.K."/>
        </authorList>
    </citation>
    <scope>NUCLEOTIDE SEQUENCE [LARGE SCALE GENOMIC DNA]</scope>
    <source>
        <strain evidence="6">IAEA</strain>
    </source>
</reference>
<keyword evidence="1 3" id="KW-0863">Zinc-finger</keyword>
<protein>
    <recommendedName>
        <fullName evidence="4">RING-type domain-containing protein</fullName>
    </recommendedName>
</protein>
<dbReference type="EMBL" id="JXJN01001198">
    <property type="status" value="NOT_ANNOTATED_CDS"/>
    <property type="molecule type" value="Genomic_DNA"/>
</dbReference>
<dbReference type="VEuPathDB" id="VectorBase:GPPI003521"/>
<dbReference type="PANTHER" id="PTHR46569">
    <property type="entry name" value="E3 UBIQUITIN-PROTEIN LIGASE TRAIP"/>
    <property type="match status" value="1"/>
</dbReference>
<reference evidence="5" key="2">
    <citation type="submission" date="2020-05" db="UniProtKB">
        <authorList>
            <consortium name="EnsemblMetazoa"/>
        </authorList>
    </citation>
    <scope>IDENTIFICATION</scope>
    <source>
        <strain evidence="5">IAEA</strain>
    </source>
</reference>
<name>A0A1B0AP56_9MUSC</name>
<organism evidence="5 6">
    <name type="scientific">Glossina palpalis gambiensis</name>
    <dbReference type="NCBI Taxonomy" id="67801"/>
    <lineage>
        <taxon>Eukaryota</taxon>
        <taxon>Metazoa</taxon>
        <taxon>Ecdysozoa</taxon>
        <taxon>Arthropoda</taxon>
        <taxon>Hexapoda</taxon>
        <taxon>Insecta</taxon>
        <taxon>Pterygota</taxon>
        <taxon>Neoptera</taxon>
        <taxon>Endopterygota</taxon>
        <taxon>Diptera</taxon>
        <taxon>Brachycera</taxon>
        <taxon>Muscomorpha</taxon>
        <taxon>Hippoboscoidea</taxon>
        <taxon>Glossinidae</taxon>
        <taxon>Glossina</taxon>
    </lineage>
</organism>
<dbReference type="Pfam" id="PF13639">
    <property type="entry name" value="zf-RING_2"/>
    <property type="match status" value="1"/>
</dbReference>
<dbReference type="PROSITE" id="PS50089">
    <property type="entry name" value="ZF_RING_2"/>
    <property type="match status" value="1"/>
</dbReference>
<dbReference type="GO" id="GO:0061630">
    <property type="term" value="F:ubiquitin protein ligase activity"/>
    <property type="evidence" value="ECO:0007669"/>
    <property type="project" value="TreeGrafter"/>
</dbReference>
<evidence type="ECO:0000259" key="4">
    <source>
        <dbReference type="PROSITE" id="PS50089"/>
    </source>
</evidence>
<dbReference type="GO" id="GO:0031297">
    <property type="term" value="P:replication fork processing"/>
    <property type="evidence" value="ECO:0007669"/>
    <property type="project" value="TreeGrafter"/>
</dbReference>
<sequence>MQYIAAVAAAAAAATAAQLPNIAGILILSKCLRHQEVILTNMSAAPGVLCLICMECFSKDDCVDSTSCGHIYHSACIQNWLTRSKQCPKCRIKCRGNRKLFLDFDDTGNEAAKQFEKHYLALQKDYTEVNESNKQFKEENRIIKN</sequence>
<dbReference type="GO" id="GO:0016567">
    <property type="term" value="P:protein ubiquitination"/>
    <property type="evidence" value="ECO:0007669"/>
    <property type="project" value="TreeGrafter"/>
</dbReference>
<evidence type="ECO:0000256" key="2">
    <source>
        <dbReference type="ARBA" id="ARBA00022833"/>
    </source>
</evidence>
<dbReference type="InterPro" id="IPR013083">
    <property type="entry name" value="Znf_RING/FYVE/PHD"/>
</dbReference>
<dbReference type="AlphaFoldDB" id="A0A1B0AP56"/>
<dbReference type="GO" id="GO:0090734">
    <property type="term" value="C:site of DNA damage"/>
    <property type="evidence" value="ECO:0007669"/>
    <property type="project" value="TreeGrafter"/>
</dbReference>
<dbReference type="GO" id="GO:0005634">
    <property type="term" value="C:nucleus"/>
    <property type="evidence" value="ECO:0007669"/>
    <property type="project" value="TreeGrafter"/>
</dbReference>
<keyword evidence="1 3" id="KW-0479">Metal-binding</keyword>
<dbReference type="EMBL" id="JXJN01001199">
    <property type="status" value="NOT_ANNOTATED_CDS"/>
    <property type="molecule type" value="Genomic_DNA"/>
</dbReference>
<dbReference type="EMBL" id="JXJN01001197">
    <property type="status" value="NOT_ANNOTATED_CDS"/>
    <property type="molecule type" value="Genomic_DNA"/>
</dbReference>
<feature type="domain" description="RING-type" evidence="4">
    <location>
        <begin position="50"/>
        <end position="91"/>
    </location>
</feature>
<evidence type="ECO:0000256" key="3">
    <source>
        <dbReference type="PROSITE-ProRule" id="PRU00175"/>
    </source>
</evidence>